<dbReference type="CDD" id="cd07361">
    <property type="entry name" value="MEMO_like"/>
    <property type="match status" value="1"/>
</dbReference>
<comment type="caution">
    <text evidence="2">The sequence shown here is derived from an EMBL/GenBank/DDBJ whole genome shotgun (WGS) entry which is preliminary data.</text>
</comment>
<dbReference type="NCBIfam" id="TIGR04336">
    <property type="entry name" value="AmmeMemoSam_B"/>
    <property type="match status" value="1"/>
</dbReference>
<dbReference type="Pfam" id="PF01875">
    <property type="entry name" value="Memo"/>
    <property type="match status" value="1"/>
</dbReference>
<evidence type="ECO:0000313" key="3">
    <source>
        <dbReference type="Proteomes" id="UP001314263"/>
    </source>
</evidence>
<dbReference type="PANTHER" id="PTHR11060">
    <property type="entry name" value="PROTEIN MEMO1"/>
    <property type="match status" value="1"/>
</dbReference>
<reference evidence="2 3" key="1">
    <citation type="submission" date="2023-10" db="EMBL/GenBank/DDBJ databases">
        <authorList>
            <person name="Maclean D."/>
            <person name="Macfadyen A."/>
        </authorList>
    </citation>
    <scope>NUCLEOTIDE SEQUENCE [LARGE SCALE GENOMIC DNA]</scope>
</reference>
<proteinExistence type="inferred from homology"/>
<gene>
    <name evidence="2" type="ORF">CVIRNUC_002141</name>
</gene>
<evidence type="ECO:0000256" key="1">
    <source>
        <dbReference type="ARBA" id="ARBA00006315"/>
    </source>
</evidence>
<evidence type="ECO:0008006" key="4">
    <source>
        <dbReference type="Google" id="ProtNLM"/>
    </source>
</evidence>
<sequence length="153" mass="17462">MRGKDFELVPIMVGALTPEREAIYGQLLAKYADDPRTLFIVSSDFCHWGTRFNYTFTDKSKGPIYKAIEWLDHQGMDLIEQGEPQAFTNYLRLYGNTICGRHPIGVYLQIAKYAQADFRIRFLNYDQSSKCYGMNDSSVSYAAAVVTAEDQQC</sequence>
<protein>
    <recommendedName>
        <fullName evidence="4">Protein MEMO1</fullName>
    </recommendedName>
</protein>
<dbReference type="EMBL" id="CAUYUE010000003">
    <property type="protein sequence ID" value="CAK0752374.1"/>
    <property type="molecule type" value="Genomic_DNA"/>
</dbReference>
<keyword evidence="3" id="KW-1185">Reference proteome</keyword>
<evidence type="ECO:0000313" key="2">
    <source>
        <dbReference type="EMBL" id="CAK0752374.1"/>
    </source>
</evidence>
<dbReference type="Proteomes" id="UP001314263">
    <property type="component" value="Unassembled WGS sequence"/>
</dbReference>
<comment type="similarity">
    <text evidence="1">Belongs to the MEMO1 family.</text>
</comment>
<dbReference type="AlphaFoldDB" id="A0AAV1HZA4"/>
<organism evidence="2 3">
    <name type="scientific">Coccomyxa viridis</name>
    <dbReference type="NCBI Taxonomy" id="1274662"/>
    <lineage>
        <taxon>Eukaryota</taxon>
        <taxon>Viridiplantae</taxon>
        <taxon>Chlorophyta</taxon>
        <taxon>core chlorophytes</taxon>
        <taxon>Trebouxiophyceae</taxon>
        <taxon>Trebouxiophyceae incertae sedis</taxon>
        <taxon>Coccomyxaceae</taxon>
        <taxon>Coccomyxa</taxon>
    </lineage>
</organism>
<dbReference type="InterPro" id="IPR002737">
    <property type="entry name" value="MEMO1_fam"/>
</dbReference>
<dbReference type="PANTHER" id="PTHR11060:SF0">
    <property type="entry name" value="PROTEIN MEMO1"/>
    <property type="match status" value="1"/>
</dbReference>
<dbReference type="Gene3D" id="3.40.830.10">
    <property type="entry name" value="LigB-like"/>
    <property type="match status" value="1"/>
</dbReference>
<accession>A0AAV1HZA4</accession>
<name>A0AAV1HZA4_9CHLO</name>